<name>Q6YTH9_ORYSJ</name>
<reference evidence="3" key="2">
    <citation type="journal article" date="2008" name="Nucleic Acids Res.">
        <title>The rice annotation project database (RAP-DB): 2008 update.</title>
        <authorList>
            <consortium name="The rice annotation project (RAP)"/>
        </authorList>
    </citation>
    <scope>GENOME REANNOTATION</scope>
    <source>
        <strain evidence="3">cv. Nipponbare</strain>
    </source>
</reference>
<evidence type="ECO:0000313" key="2">
    <source>
        <dbReference type="EMBL" id="BAD17758.1"/>
    </source>
</evidence>
<feature type="region of interest" description="Disordered" evidence="1">
    <location>
        <begin position="163"/>
        <end position="205"/>
    </location>
</feature>
<dbReference type="Proteomes" id="UP000000763">
    <property type="component" value="Chromosome 2"/>
</dbReference>
<feature type="compositionally biased region" description="Basic and acidic residues" evidence="1">
    <location>
        <begin position="38"/>
        <end position="49"/>
    </location>
</feature>
<protein>
    <submittedName>
        <fullName evidence="2">Uncharacterized protein</fullName>
    </submittedName>
</protein>
<dbReference type="EMBL" id="AP006068">
    <property type="protein sequence ID" value="BAD17758.1"/>
    <property type="molecule type" value="Genomic_DNA"/>
</dbReference>
<sequence length="205" mass="22380">MEAEARASRLAARPAASAPGMEAEARAVPTGSMTGSDRGGDDDTIKDEDPAAETTMCGTERYPPRSSPTPASHAPASARRCRRCRRALERREPHWPDLAVNEELTSTAAPSLLGKGALRAGLDRTLTNRVEPCMRCHVSRCHAAMYDYDYEAEEDYEEELYLTGRAHADPPPPPAAAAVSSNTEKEREQGSRGQWGLERACLRKE</sequence>
<dbReference type="AlphaFoldDB" id="Q6YTH9"/>
<feature type="compositionally biased region" description="Low complexity" evidence="1">
    <location>
        <begin position="8"/>
        <end position="19"/>
    </location>
</feature>
<reference evidence="3" key="1">
    <citation type="journal article" date="2005" name="Nature">
        <title>The map-based sequence of the rice genome.</title>
        <authorList>
            <consortium name="International rice genome sequencing project (IRGSP)"/>
            <person name="Matsumoto T."/>
            <person name="Wu J."/>
            <person name="Kanamori H."/>
            <person name="Katayose Y."/>
            <person name="Fujisawa M."/>
            <person name="Namiki N."/>
            <person name="Mizuno H."/>
            <person name="Yamamoto K."/>
            <person name="Antonio B.A."/>
            <person name="Baba T."/>
            <person name="Sakata K."/>
            <person name="Nagamura Y."/>
            <person name="Aoki H."/>
            <person name="Arikawa K."/>
            <person name="Arita K."/>
            <person name="Bito T."/>
            <person name="Chiden Y."/>
            <person name="Fujitsuka N."/>
            <person name="Fukunaka R."/>
            <person name="Hamada M."/>
            <person name="Harada C."/>
            <person name="Hayashi A."/>
            <person name="Hijishita S."/>
            <person name="Honda M."/>
            <person name="Hosokawa S."/>
            <person name="Ichikawa Y."/>
            <person name="Idonuma A."/>
            <person name="Iijima M."/>
            <person name="Ikeda M."/>
            <person name="Ikeno M."/>
            <person name="Ito K."/>
            <person name="Ito S."/>
            <person name="Ito T."/>
            <person name="Ito Y."/>
            <person name="Ito Y."/>
            <person name="Iwabuchi A."/>
            <person name="Kamiya K."/>
            <person name="Karasawa W."/>
            <person name="Kurita K."/>
            <person name="Katagiri S."/>
            <person name="Kikuta A."/>
            <person name="Kobayashi H."/>
            <person name="Kobayashi N."/>
            <person name="Machita K."/>
            <person name="Maehara T."/>
            <person name="Masukawa M."/>
            <person name="Mizubayashi T."/>
            <person name="Mukai Y."/>
            <person name="Nagasaki H."/>
            <person name="Nagata Y."/>
            <person name="Naito S."/>
            <person name="Nakashima M."/>
            <person name="Nakama Y."/>
            <person name="Nakamichi Y."/>
            <person name="Nakamura M."/>
            <person name="Meguro A."/>
            <person name="Negishi M."/>
            <person name="Ohta I."/>
            <person name="Ohta T."/>
            <person name="Okamoto M."/>
            <person name="Ono N."/>
            <person name="Saji S."/>
            <person name="Sakaguchi M."/>
            <person name="Sakai K."/>
            <person name="Shibata M."/>
            <person name="Shimokawa T."/>
            <person name="Song J."/>
            <person name="Takazaki Y."/>
            <person name="Terasawa K."/>
            <person name="Tsugane M."/>
            <person name="Tsuji K."/>
            <person name="Ueda S."/>
            <person name="Waki K."/>
            <person name="Yamagata H."/>
            <person name="Yamamoto M."/>
            <person name="Yamamoto S."/>
            <person name="Yamane H."/>
            <person name="Yoshiki S."/>
            <person name="Yoshihara R."/>
            <person name="Yukawa K."/>
            <person name="Zhong H."/>
            <person name="Yano M."/>
            <person name="Yuan Q."/>
            <person name="Ouyang S."/>
            <person name="Liu J."/>
            <person name="Jones K.M."/>
            <person name="Gansberger K."/>
            <person name="Moffat K."/>
            <person name="Hill J."/>
            <person name="Bera J."/>
            <person name="Fadrosh D."/>
            <person name="Jin S."/>
            <person name="Johri S."/>
            <person name="Kim M."/>
            <person name="Overton L."/>
            <person name="Reardon M."/>
            <person name="Tsitrin T."/>
            <person name="Vuong H."/>
            <person name="Weaver B."/>
            <person name="Ciecko A."/>
            <person name="Tallon L."/>
            <person name="Jackson J."/>
            <person name="Pai G."/>
            <person name="Aken S.V."/>
            <person name="Utterback T."/>
            <person name="Reidmuller S."/>
            <person name="Feldblyum T."/>
            <person name="Hsiao J."/>
            <person name="Zismann V."/>
            <person name="Iobst S."/>
            <person name="de Vazeille A.R."/>
            <person name="Buell C.R."/>
            <person name="Ying K."/>
            <person name="Li Y."/>
            <person name="Lu T."/>
            <person name="Huang Y."/>
            <person name="Zhao Q."/>
            <person name="Feng Q."/>
            <person name="Zhang L."/>
            <person name="Zhu J."/>
            <person name="Weng Q."/>
            <person name="Mu J."/>
            <person name="Lu Y."/>
            <person name="Fan D."/>
            <person name="Liu Y."/>
            <person name="Guan J."/>
            <person name="Zhang Y."/>
            <person name="Yu S."/>
            <person name="Liu X."/>
            <person name="Zhang Y."/>
            <person name="Hong G."/>
            <person name="Han B."/>
            <person name="Choisne N."/>
            <person name="Demange N."/>
            <person name="Orjeda G."/>
            <person name="Samain S."/>
            <person name="Cattolico L."/>
            <person name="Pelletier E."/>
            <person name="Couloux A."/>
            <person name="Segurens B."/>
            <person name="Wincker P."/>
            <person name="D'Hont A."/>
            <person name="Scarpelli C."/>
            <person name="Weissenbach J."/>
            <person name="Salanoubat M."/>
            <person name="Quetier F."/>
            <person name="Yu Y."/>
            <person name="Kim H.R."/>
            <person name="Rambo T."/>
            <person name="Currie J."/>
            <person name="Collura K."/>
            <person name="Luo M."/>
            <person name="Yang T."/>
            <person name="Ammiraju J.S.S."/>
            <person name="Engler F."/>
            <person name="Soderlund C."/>
            <person name="Wing R.A."/>
            <person name="Palmer L.E."/>
            <person name="de la Bastide M."/>
            <person name="Spiegel L."/>
            <person name="Nascimento L."/>
            <person name="Zutavern T."/>
            <person name="O'Shaughnessy A."/>
            <person name="Dike S."/>
            <person name="Dedhia N."/>
            <person name="Preston R."/>
            <person name="Balija V."/>
            <person name="McCombie W.R."/>
            <person name="Chow T."/>
            <person name="Chen H."/>
            <person name="Chung M."/>
            <person name="Chen C."/>
            <person name="Shaw J."/>
            <person name="Wu H."/>
            <person name="Hsiao K."/>
            <person name="Chao Y."/>
            <person name="Chu M."/>
            <person name="Cheng C."/>
            <person name="Hour A."/>
            <person name="Lee P."/>
            <person name="Lin S."/>
            <person name="Lin Y."/>
            <person name="Liou J."/>
            <person name="Liu S."/>
            <person name="Hsing Y."/>
            <person name="Raghuvanshi S."/>
            <person name="Mohanty A."/>
            <person name="Bharti A.K."/>
            <person name="Gaur A."/>
            <person name="Gupta V."/>
            <person name="Kumar D."/>
            <person name="Ravi V."/>
            <person name="Vij S."/>
            <person name="Kapur A."/>
            <person name="Khurana P."/>
            <person name="Khurana P."/>
            <person name="Khurana J.P."/>
            <person name="Tyagi A.K."/>
            <person name="Gaikwad K."/>
            <person name="Singh A."/>
            <person name="Dalal V."/>
            <person name="Srivastava S."/>
            <person name="Dixit A."/>
            <person name="Pal A.K."/>
            <person name="Ghazi I.A."/>
            <person name="Yadav M."/>
            <person name="Pandit A."/>
            <person name="Bhargava A."/>
            <person name="Sureshbabu K."/>
            <person name="Batra K."/>
            <person name="Sharma T.R."/>
            <person name="Mohapatra T."/>
            <person name="Singh N.K."/>
            <person name="Messing J."/>
            <person name="Nelson A.B."/>
            <person name="Fuks G."/>
            <person name="Kavchok S."/>
            <person name="Keizer G."/>
            <person name="Linton E."/>
            <person name="Llaca V."/>
            <person name="Song R."/>
            <person name="Tanyolac B."/>
            <person name="Young S."/>
            <person name="Ho-Il K."/>
            <person name="Hahn J.H."/>
            <person name="Sangsakoo G."/>
            <person name="Vanavichit A."/>
            <person name="de Mattos Luiz.A.T."/>
            <person name="Zimmer P.D."/>
            <person name="Malone G."/>
            <person name="Dellagostin O."/>
            <person name="de Oliveira A.C."/>
            <person name="Bevan M."/>
            <person name="Bancroft I."/>
            <person name="Minx P."/>
            <person name="Cordum H."/>
            <person name="Wilson R."/>
            <person name="Cheng Z."/>
            <person name="Jin W."/>
            <person name="Jiang J."/>
            <person name="Leong S.A."/>
            <person name="Iwama H."/>
            <person name="Gojobori T."/>
            <person name="Itoh T."/>
            <person name="Niimura Y."/>
            <person name="Fujii Y."/>
            <person name="Habara T."/>
            <person name="Sakai H."/>
            <person name="Sato Y."/>
            <person name="Wilson G."/>
            <person name="Kumar K."/>
            <person name="McCouch S."/>
            <person name="Juretic N."/>
            <person name="Hoen D."/>
            <person name="Wright S."/>
            <person name="Bruskiewich R."/>
            <person name="Bureau T."/>
            <person name="Miyao A."/>
            <person name="Hirochika H."/>
            <person name="Nishikawa T."/>
            <person name="Kadowaki K."/>
            <person name="Sugiura M."/>
            <person name="Burr B."/>
            <person name="Sasaki T."/>
        </authorList>
    </citation>
    <scope>NUCLEOTIDE SEQUENCE [LARGE SCALE GENOMIC DNA]</scope>
    <source>
        <strain evidence="3">cv. Nipponbare</strain>
    </source>
</reference>
<gene>
    <name evidence="2" type="primary">P0020D05.22</name>
</gene>
<feature type="region of interest" description="Disordered" evidence="1">
    <location>
        <begin position="1"/>
        <end position="79"/>
    </location>
</feature>
<evidence type="ECO:0000313" key="3">
    <source>
        <dbReference type="Proteomes" id="UP000000763"/>
    </source>
</evidence>
<feature type="compositionally biased region" description="Low complexity" evidence="1">
    <location>
        <begin position="68"/>
        <end position="78"/>
    </location>
</feature>
<accession>Q6YTH9</accession>
<proteinExistence type="predicted"/>
<organism evidence="2 3">
    <name type="scientific">Oryza sativa subsp. japonica</name>
    <name type="common">Rice</name>
    <dbReference type="NCBI Taxonomy" id="39947"/>
    <lineage>
        <taxon>Eukaryota</taxon>
        <taxon>Viridiplantae</taxon>
        <taxon>Streptophyta</taxon>
        <taxon>Embryophyta</taxon>
        <taxon>Tracheophyta</taxon>
        <taxon>Spermatophyta</taxon>
        <taxon>Magnoliopsida</taxon>
        <taxon>Liliopsida</taxon>
        <taxon>Poales</taxon>
        <taxon>Poaceae</taxon>
        <taxon>BOP clade</taxon>
        <taxon>Oryzoideae</taxon>
        <taxon>Oryzeae</taxon>
        <taxon>Oryzinae</taxon>
        <taxon>Oryza</taxon>
        <taxon>Oryza sativa</taxon>
    </lineage>
</organism>
<evidence type="ECO:0000256" key="1">
    <source>
        <dbReference type="SAM" id="MobiDB-lite"/>
    </source>
</evidence>